<dbReference type="Gramene" id="Kaladp0046s0259.1.v1.1">
    <property type="protein sequence ID" value="Kaladp0046s0259.1.v1.1"/>
    <property type="gene ID" value="Kaladp0046s0259.v1.1"/>
</dbReference>
<keyword evidence="2" id="KW-1185">Reference proteome</keyword>
<dbReference type="PANTHER" id="PTHR33674:SF10">
    <property type="entry name" value="YIPPEE DOMAIN-CONTAINING PROTEIN"/>
    <property type="match status" value="1"/>
</dbReference>
<dbReference type="Proteomes" id="UP000594263">
    <property type="component" value="Unplaced"/>
</dbReference>
<name>A0A7N0ZWN6_KALFE</name>
<organism evidence="1 2">
    <name type="scientific">Kalanchoe fedtschenkoi</name>
    <name type="common">Lavender scallops</name>
    <name type="synonym">South American air plant</name>
    <dbReference type="NCBI Taxonomy" id="63787"/>
    <lineage>
        <taxon>Eukaryota</taxon>
        <taxon>Viridiplantae</taxon>
        <taxon>Streptophyta</taxon>
        <taxon>Embryophyta</taxon>
        <taxon>Tracheophyta</taxon>
        <taxon>Spermatophyta</taxon>
        <taxon>Magnoliopsida</taxon>
        <taxon>eudicotyledons</taxon>
        <taxon>Gunneridae</taxon>
        <taxon>Pentapetalae</taxon>
        <taxon>Saxifragales</taxon>
        <taxon>Crassulaceae</taxon>
        <taxon>Kalanchoe</taxon>
    </lineage>
</organism>
<dbReference type="Pfam" id="PF24046">
    <property type="entry name" value="At4g08330"/>
    <property type="match status" value="1"/>
</dbReference>
<dbReference type="Gramene" id="Kaladp0046s0259.2.v1.1">
    <property type="protein sequence ID" value="Kaladp0046s0259.2.v1.1"/>
    <property type="gene ID" value="Kaladp0046s0259.v1.1"/>
</dbReference>
<dbReference type="OMA" id="CIPYFSK"/>
<proteinExistence type="predicted"/>
<evidence type="ECO:0000313" key="2">
    <source>
        <dbReference type="Proteomes" id="UP000594263"/>
    </source>
</evidence>
<evidence type="ECO:0000313" key="1">
    <source>
        <dbReference type="EnsemblPlants" id="Kaladp0046s0259.1.v1.1"/>
    </source>
</evidence>
<dbReference type="PANTHER" id="PTHR33674">
    <property type="entry name" value="METHIONINE-S-OXIDE REDUCTASE"/>
    <property type="match status" value="1"/>
</dbReference>
<dbReference type="EnsemblPlants" id="Kaladp0046s0259.2.v1.1">
    <property type="protein sequence ID" value="Kaladp0046s0259.2.v1.1"/>
    <property type="gene ID" value="Kaladp0046s0259.v1.1"/>
</dbReference>
<sequence length="162" mass="18040">MPGGRRCSGEKYDNDDVLYSSASCRSLSEVSYSCGACGYQLNLSSCNRDIPAMCSKYEKSLKKGVVPFLTIDESRFTQREELRCKPFYVSRHSWGLFQRRIKLLCGKCGNYIGFACTGKPAHRSFNGTFSKSVSLSGNGLSDDRIYNIKLGSVQPCTNDHDL</sequence>
<dbReference type="AlphaFoldDB" id="A0A7N0ZWN6"/>
<dbReference type="EnsemblPlants" id="Kaladp0046s0259.1.v1.1">
    <property type="protein sequence ID" value="Kaladp0046s0259.1.v1.1"/>
    <property type="gene ID" value="Kaladp0046s0259.v1.1"/>
</dbReference>
<protein>
    <submittedName>
        <fullName evidence="1">Uncharacterized protein</fullName>
    </submittedName>
</protein>
<dbReference type="InterPro" id="IPR045282">
    <property type="entry name" value="At4g08330-like"/>
</dbReference>
<accession>A0A7N0ZWN6</accession>
<reference evidence="1" key="1">
    <citation type="submission" date="2021-01" db="UniProtKB">
        <authorList>
            <consortium name="EnsemblPlants"/>
        </authorList>
    </citation>
    <scope>IDENTIFICATION</scope>
</reference>